<dbReference type="RefSeq" id="WP_268918121.1">
    <property type="nucleotide sequence ID" value="NZ_JAPTMY010000030.1"/>
</dbReference>
<protein>
    <submittedName>
        <fullName evidence="1">Uncharacterized protein</fullName>
    </submittedName>
</protein>
<organism evidence="1 2">
    <name type="scientific">Actinomyces israelii</name>
    <dbReference type="NCBI Taxonomy" id="1659"/>
    <lineage>
        <taxon>Bacteria</taxon>
        <taxon>Bacillati</taxon>
        <taxon>Actinomycetota</taxon>
        <taxon>Actinomycetes</taxon>
        <taxon>Actinomycetales</taxon>
        <taxon>Actinomycetaceae</taxon>
        <taxon>Actinomyces</taxon>
    </lineage>
</organism>
<comment type="caution">
    <text evidence="1">The sequence shown here is derived from an EMBL/GenBank/DDBJ whole genome shotgun (WGS) entry which is preliminary data.</text>
</comment>
<gene>
    <name evidence="1" type="ORF">OHJ16_12165</name>
</gene>
<evidence type="ECO:0000313" key="2">
    <source>
        <dbReference type="Proteomes" id="UP001072034"/>
    </source>
</evidence>
<keyword evidence="2" id="KW-1185">Reference proteome</keyword>
<name>A0ABT4IC82_9ACTO</name>
<proteinExistence type="predicted"/>
<accession>A0ABT4IC82</accession>
<dbReference type="Proteomes" id="UP001072034">
    <property type="component" value="Unassembled WGS sequence"/>
</dbReference>
<dbReference type="EMBL" id="JAPTMY010000030">
    <property type="protein sequence ID" value="MCZ0858795.1"/>
    <property type="molecule type" value="Genomic_DNA"/>
</dbReference>
<sequence length="111" mass="12372">MTSPPVFRRHYSAVFESPSPYNPGGLSFFDYREPDPADLDYLICRNGADDIVIVEISPAARVPQRLALDGVRIDRSRNGVILGVGDPDWNPKPFTIDIRMGEVESDFLFSG</sequence>
<evidence type="ECO:0000313" key="1">
    <source>
        <dbReference type="EMBL" id="MCZ0858795.1"/>
    </source>
</evidence>
<reference evidence="1" key="1">
    <citation type="submission" date="2022-10" db="EMBL/GenBank/DDBJ databases">
        <title>Genome sequence of Actinomyces israelii ATCC 10048.</title>
        <authorList>
            <person name="Watt R.M."/>
            <person name="Tong W.M."/>
        </authorList>
    </citation>
    <scope>NUCLEOTIDE SEQUENCE</scope>
    <source>
        <strain evidence="1">ATCC 10048</strain>
    </source>
</reference>